<dbReference type="SUPFAM" id="SSF56300">
    <property type="entry name" value="Metallo-dependent phosphatases"/>
    <property type="match status" value="1"/>
</dbReference>
<name>A0A843AD87_METAZ</name>
<evidence type="ECO:0000256" key="4">
    <source>
        <dbReference type="RuleBase" id="RU362039"/>
    </source>
</evidence>
<evidence type="ECO:0000256" key="2">
    <source>
        <dbReference type="ARBA" id="ARBA00022723"/>
    </source>
</evidence>
<dbReference type="GO" id="GO:0046872">
    <property type="term" value="F:metal ion binding"/>
    <property type="evidence" value="ECO:0007669"/>
    <property type="project" value="UniProtKB-KW"/>
</dbReference>
<organism evidence="6 7">
    <name type="scientific">Methanobrevibacter arboriphilus</name>
    <dbReference type="NCBI Taxonomy" id="39441"/>
    <lineage>
        <taxon>Archaea</taxon>
        <taxon>Methanobacteriati</taxon>
        <taxon>Methanobacteriota</taxon>
        <taxon>Methanomada group</taxon>
        <taxon>Methanobacteria</taxon>
        <taxon>Methanobacteriales</taxon>
        <taxon>Methanobacteriaceae</taxon>
        <taxon>Methanobrevibacter</taxon>
    </lineage>
</organism>
<reference evidence="6" key="1">
    <citation type="submission" date="2020-10" db="EMBL/GenBank/DDBJ databases">
        <title>Dehalococcoides mccartyi of a TCE/Cr reducing biochatode.</title>
        <authorList>
            <person name="Matturro B."/>
        </authorList>
    </citation>
    <scope>NUCLEOTIDE SEQUENCE</scope>
    <source>
        <strain evidence="6">Bin4</strain>
    </source>
</reference>
<dbReference type="Pfam" id="PF12850">
    <property type="entry name" value="Metallophos_2"/>
    <property type="match status" value="1"/>
</dbReference>
<dbReference type="PANTHER" id="PTHR11124">
    <property type="entry name" value="VACUOLAR SORTING PROTEIN VPS29"/>
    <property type="match status" value="1"/>
</dbReference>
<dbReference type="InterPro" id="IPR024654">
    <property type="entry name" value="Calcineurin-like_PHP_lpxH"/>
</dbReference>
<protein>
    <recommendedName>
        <fullName evidence="4">Phosphoesterase</fullName>
        <ecNumber evidence="4">3.1.4.-</ecNumber>
    </recommendedName>
</protein>
<dbReference type="Proteomes" id="UP000658733">
    <property type="component" value="Unassembled WGS sequence"/>
</dbReference>
<evidence type="ECO:0000313" key="6">
    <source>
        <dbReference type="EMBL" id="MBF4467923.1"/>
    </source>
</evidence>
<dbReference type="NCBIfam" id="TIGR00040">
    <property type="entry name" value="yfcE"/>
    <property type="match status" value="1"/>
</dbReference>
<dbReference type="InterPro" id="IPR029052">
    <property type="entry name" value="Metallo-depent_PP-like"/>
</dbReference>
<evidence type="ECO:0000259" key="5">
    <source>
        <dbReference type="Pfam" id="PF12850"/>
    </source>
</evidence>
<dbReference type="Gene3D" id="3.60.21.10">
    <property type="match status" value="1"/>
</dbReference>
<dbReference type="InterPro" id="IPR041802">
    <property type="entry name" value="MPP_YfcE"/>
</dbReference>
<dbReference type="EC" id="3.1.4.-" evidence="4"/>
<proteinExistence type="inferred from homology"/>
<dbReference type="GO" id="GO:0016787">
    <property type="term" value="F:hydrolase activity"/>
    <property type="evidence" value="ECO:0007669"/>
    <property type="project" value="UniProtKB-UniRule"/>
</dbReference>
<dbReference type="InterPro" id="IPR020935">
    <property type="entry name" value="PdiEstase_YfcE_CS"/>
</dbReference>
<comment type="similarity">
    <text evidence="1 4">Belongs to the metallophosphoesterase superfamily. YfcE family.</text>
</comment>
<comment type="cofactor">
    <cofactor evidence="4">
        <name>a divalent metal cation</name>
        <dbReference type="ChEBI" id="CHEBI:60240"/>
    </cofactor>
</comment>
<dbReference type="InterPro" id="IPR000979">
    <property type="entry name" value="Phosphodiesterase_MJ0936/Vps29"/>
</dbReference>
<sequence length="179" mass="19956">MNLKDNMIIGLISDTHIPDRADKIPITVLESFKKVDLIIHAGDLTSIRVKKELERVAPVLAVQGNMDRYNNLELPKSIKKNIEGIQIGVKHGEVYPKGDTQQLYYIAKELDVDVLISGHTHQASIEKIDEILLLNPGSPTAPRLTDPTVMIMKIENGEIDVEIKKIGKPVCSALNFEKK</sequence>
<dbReference type="RefSeq" id="WP_278521609.1">
    <property type="nucleotide sequence ID" value="NZ_JADIIN010000008.1"/>
</dbReference>
<dbReference type="PROSITE" id="PS01269">
    <property type="entry name" value="UPF0025"/>
    <property type="match status" value="1"/>
</dbReference>
<evidence type="ECO:0000313" key="7">
    <source>
        <dbReference type="Proteomes" id="UP000658733"/>
    </source>
</evidence>
<keyword evidence="2 4" id="KW-0479">Metal-binding</keyword>
<dbReference type="CDD" id="cd00841">
    <property type="entry name" value="MPP_YfcE"/>
    <property type="match status" value="1"/>
</dbReference>
<evidence type="ECO:0000256" key="3">
    <source>
        <dbReference type="ARBA" id="ARBA00022801"/>
    </source>
</evidence>
<comment type="caution">
    <text evidence="6">The sequence shown here is derived from an EMBL/GenBank/DDBJ whole genome shotgun (WGS) entry which is preliminary data.</text>
</comment>
<accession>A0A843AD87</accession>
<dbReference type="EMBL" id="JADIIN010000008">
    <property type="protein sequence ID" value="MBF4467923.1"/>
    <property type="molecule type" value="Genomic_DNA"/>
</dbReference>
<gene>
    <name evidence="6" type="ORF">ISP01_00820</name>
</gene>
<evidence type="ECO:0000256" key="1">
    <source>
        <dbReference type="ARBA" id="ARBA00008950"/>
    </source>
</evidence>
<keyword evidence="3" id="KW-0378">Hydrolase</keyword>
<dbReference type="AlphaFoldDB" id="A0A843AD87"/>
<feature type="domain" description="Calcineurin-like phosphoesterase" evidence="5">
    <location>
        <begin position="7"/>
        <end position="156"/>
    </location>
</feature>